<name>A0AAN6UQ50_9PEZI</name>
<proteinExistence type="predicted"/>
<reference evidence="1" key="2">
    <citation type="submission" date="2023-05" db="EMBL/GenBank/DDBJ databases">
        <authorList>
            <consortium name="Lawrence Berkeley National Laboratory"/>
            <person name="Steindorff A."/>
            <person name="Hensen N."/>
            <person name="Bonometti L."/>
            <person name="Westerberg I."/>
            <person name="Brannstrom I.O."/>
            <person name="Guillou S."/>
            <person name="Cros-Aarteil S."/>
            <person name="Calhoun S."/>
            <person name="Haridas S."/>
            <person name="Kuo A."/>
            <person name="Mondo S."/>
            <person name="Pangilinan J."/>
            <person name="Riley R."/>
            <person name="Labutti K."/>
            <person name="Andreopoulos B."/>
            <person name="Lipzen A."/>
            <person name="Chen C."/>
            <person name="Yanf M."/>
            <person name="Daum C."/>
            <person name="Ng V."/>
            <person name="Clum A."/>
            <person name="Ohm R."/>
            <person name="Martin F."/>
            <person name="Silar P."/>
            <person name="Natvig D."/>
            <person name="Lalanne C."/>
            <person name="Gautier V."/>
            <person name="Ament-Velasquez S.L."/>
            <person name="Kruys A."/>
            <person name="Hutchinson M.I."/>
            <person name="Powell A.J."/>
            <person name="Barry K."/>
            <person name="Miller A.N."/>
            <person name="Grigoriev I.V."/>
            <person name="Debuchy R."/>
            <person name="Gladieux P."/>
            <person name="Thoren M.H."/>
            <person name="Johannesson H."/>
        </authorList>
    </citation>
    <scope>NUCLEOTIDE SEQUENCE</scope>
    <source>
        <strain evidence="1">CBS 123565</strain>
    </source>
</reference>
<evidence type="ECO:0000313" key="1">
    <source>
        <dbReference type="EMBL" id="KAK4137157.1"/>
    </source>
</evidence>
<accession>A0AAN6UQ50</accession>
<gene>
    <name evidence="1" type="ORF">BT67DRAFT_373021</name>
</gene>
<keyword evidence="2" id="KW-1185">Reference proteome</keyword>
<dbReference type="EMBL" id="MU853402">
    <property type="protein sequence ID" value="KAK4137157.1"/>
    <property type="molecule type" value="Genomic_DNA"/>
</dbReference>
<dbReference type="Proteomes" id="UP001304895">
    <property type="component" value="Unassembled WGS sequence"/>
</dbReference>
<comment type="caution">
    <text evidence="1">The sequence shown here is derived from an EMBL/GenBank/DDBJ whole genome shotgun (WGS) entry which is preliminary data.</text>
</comment>
<sequence length="103" mass="11112">MAHPRPSNPPDTAATAGTTLPQLTLVNTTNFAIPVTAGHVASNPAIGLTATAGEGSTALCVWRAADDQLVSKLVERGRKVEGLRWKGDGMFFFSFFFFFFFFV</sequence>
<protein>
    <submittedName>
        <fullName evidence="1">Uncharacterized protein</fullName>
    </submittedName>
</protein>
<organism evidence="1 2">
    <name type="scientific">Trichocladium antarcticum</name>
    <dbReference type="NCBI Taxonomy" id="1450529"/>
    <lineage>
        <taxon>Eukaryota</taxon>
        <taxon>Fungi</taxon>
        <taxon>Dikarya</taxon>
        <taxon>Ascomycota</taxon>
        <taxon>Pezizomycotina</taxon>
        <taxon>Sordariomycetes</taxon>
        <taxon>Sordariomycetidae</taxon>
        <taxon>Sordariales</taxon>
        <taxon>Chaetomiaceae</taxon>
        <taxon>Trichocladium</taxon>
    </lineage>
</organism>
<dbReference type="AlphaFoldDB" id="A0AAN6UQ50"/>
<reference evidence="1" key="1">
    <citation type="journal article" date="2023" name="Mol. Phylogenet. Evol.">
        <title>Genome-scale phylogeny and comparative genomics of the fungal order Sordariales.</title>
        <authorList>
            <person name="Hensen N."/>
            <person name="Bonometti L."/>
            <person name="Westerberg I."/>
            <person name="Brannstrom I.O."/>
            <person name="Guillou S."/>
            <person name="Cros-Aarteil S."/>
            <person name="Calhoun S."/>
            <person name="Haridas S."/>
            <person name="Kuo A."/>
            <person name="Mondo S."/>
            <person name="Pangilinan J."/>
            <person name="Riley R."/>
            <person name="LaButti K."/>
            <person name="Andreopoulos B."/>
            <person name="Lipzen A."/>
            <person name="Chen C."/>
            <person name="Yan M."/>
            <person name="Daum C."/>
            <person name="Ng V."/>
            <person name="Clum A."/>
            <person name="Steindorff A."/>
            <person name="Ohm R.A."/>
            <person name="Martin F."/>
            <person name="Silar P."/>
            <person name="Natvig D.O."/>
            <person name="Lalanne C."/>
            <person name="Gautier V."/>
            <person name="Ament-Velasquez S.L."/>
            <person name="Kruys A."/>
            <person name="Hutchinson M.I."/>
            <person name="Powell A.J."/>
            <person name="Barry K."/>
            <person name="Miller A.N."/>
            <person name="Grigoriev I.V."/>
            <person name="Debuchy R."/>
            <person name="Gladieux P."/>
            <person name="Hiltunen Thoren M."/>
            <person name="Johannesson H."/>
        </authorList>
    </citation>
    <scope>NUCLEOTIDE SEQUENCE</scope>
    <source>
        <strain evidence="1">CBS 123565</strain>
    </source>
</reference>
<evidence type="ECO:0000313" key="2">
    <source>
        <dbReference type="Proteomes" id="UP001304895"/>
    </source>
</evidence>